<reference evidence="6" key="2">
    <citation type="submission" date="2019-10" db="EMBL/GenBank/DDBJ databases">
        <title>Draft genome sequence of Rhodococcus aetherivorans JCM 14343.</title>
        <authorList>
            <person name="Inoue D."/>
            <person name="Nakazawa M."/>
            <person name="Yamamoto N."/>
            <person name="Sei K."/>
            <person name="Ike M."/>
        </authorList>
    </citation>
    <scope>NUCLEOTIDE SEQUENCE</scope>
    <source>
        <strain evidence="6">JCM 14343</strain>
    </source>
</reference>
<dbReference type="GO" id="GO:0046306">
    <property type="term" value="P:alkanesulfonate catabolic process"/>
    <property type="evidence" value="ECO:0007669"/>
    <property type="project" value="TreeGrafter"/>
</dbReference>
<dbReference type="EC" id="1.-.-.-" evidence="7"/>
<keyword evidence="3 7" id="KW-0560">Oxidoreductase</keyword>
<evidence type="ECO:0000256" key="3">
    <source>
        <dbReference type="ARBA" id="ARBA00023002"/>
    </source>
</evidence>
<dbReference type="PANTHER" id="PTHR42847:SF4">
    <property type="entry name" value="ALKANESULFONATE MONOOXYGENASE-RELATED"/>
    <property type="match status" value="1"/>
</dbReference>
<keyword evidence="1" id="KW-0285">Flavoprotein</keyword>
<sequence>MASIGLSAYGMNPTELVELAVCADDLGFDALWLGEHVLHPVAYSSSHPSTGTAQHHTGPIVDVSTELTDPWAVHAAVAATTNRIKLGTAVYVTALRHPLHTARTTITVQELSGGRLLFGVGAGWLEEEFAALDVPFRKRFSRTDECVTILRKAWSGRPFSHEGEHYRFDEVQLHPRPVHVPVIHGGNGPKALARAARLGDGWFSSGTPSFGQAVEMVNEIRRLRREFGRIGEFPCYVRVDAATSADLRRYRDHGIEDLVVWADSVWKGDSAEERRAFLTAAADRLGVGPSRV</sequence>
<evidence type="ECO:0000313" key="8">
    <source>
        <dbReference type="Proteomes" id="UP000325466"/>
    </source>
</evidence>
<dbReference type="KEGG" id="rav:AAT18_23695"/>
<evidence type="ECO:0000256" key="4">
    <source>
        <dbReference type="ARBA" id="ARBA00023033"/>
    </source>
</evidence>
<evidence type="ECO:0000256" key="1">
    <source>
        <dbReference type="ARBA" id="ARBA00022630"/>
    </source>
</evidence>
<dbReference type="InterPro" id="IPR050172">
    <property type="entry name" value="SsuD_RutA_monooxygenase"/>
</dbReference>
<dbReference type="GO" id="GO:0008726">
    <property type="term" value="F:alkanesulfonate monooxygenase activity"/>
    <property type="evidence" value="ECO:0007669"/>
    <property type="project" value="TreeGrafter"/>
</dbReference>
<keyword evidence="4" id="KW-0503">Monooxygenase</keyword>
<dbReference type="AlphaFoldDB" id="A0A059MIC9"/>
<dbReference type="InterPro" id="IPR019921">
    <property type="entry name" value="Lucif-like_OxRdtase_Rv2161c"/>
</dbReference>
<dbReference type="EMBL" id="BLAH01000095">
    <property type="protein sequence ID" value="GES38602.1"/>
    <property type="molecule type" value="Genomic_DNA"/>
</dbReference>
<evidence type="ECO:0000259" key="5">
    <source>
        <dbReference type="Pfam" id="PF00296"/>
    </source>
</evidence>
<dbReference type="GeneID" id="83619633"/>
<dbReference type="NCBIfam" id="TIGR03619">
    <property type="entry name" value="F420_Rv2161c"/>
    <property type="match status" value="1"/>
</dbReference>
<dbReference type="InterPro" id="IPR036661">
    <property type="entry name" value="Luciferase-like_sf"/>
</dbReference>
<dbReference type="Proteomes" id="UP001163947">
    <property type="component" value="Chromosome"/>
</dbReference>
<feature type="domain" description="Luciferase-like" evidence="5">
    <location>
        <begin position="7"/>
        <end position="249"/>
    </location>
</feature>
<accession>A0A0F6VM17</accession>
<dbReference type="Proteomes" id="UP000325466">
    <property type="component" value="Unassembled WGS sequence"/>
</dbReference>
<gene>
    <name evidence="7" type="ORF">OCS65_04410</name>
    <name evidence="6" type="ORF">RAJCM14343_3867</name>
</gene>
<keyword evidence="2" id="KW-0288">FMN</keyword>
<dbReference type="SUPFAM" id="SSF51679">
    <property type="entry name" value="Bacterial luciferase-like"/>
    <property type="match status" value="1"/>
</dbReference>
<proteinExistence type="predicted"/>
<evidence type="ECO:0000313" key="7">
    <source>
        <dbReference type="EMBL" id="UYF95025.1"/>
    </source>
</evidence>
<evidence type="ECO:0000313" key="6">
    <source>
        <dbReference type="EMBL" id="GES38602.1"/>
    </source>
</evidence>
<keyword evidence="8" id="KW-1185">Reference proteome</keyword>
<protein>
    <submittedName>
        <fullName evidence="6">Luciferase family protein</fullName>
    </submittedName>
    <submittedName>
        <fullName evidence="7">TIGR03619 family F420-dependent LLM class oxidoreductase</fullName>
        <ecNumber evidence="7">1.-.-.-</ecNumber>
    </submittedName>
</protein>
<evidence type="ECO:0000256" key="2">
    <source>
        <dbReference type="ARBA" id="ARBA00022643"/>
    </source>
</evidence>
<dbReference type="Gene3D" id="3.20.20.30">
    <property type="entry name" value="Luciferase-like domain"/>
    <property type="match status" value="1"/>
</dbReference>
<name>A0A059MIC9_9NOCA</name>
<dbReference type="InterPro" id="IPR011251">
    <property type="entry name" value="Luciferase-like_dom"/>
</dbReference>
<dbReference type="RefSeq" id="WP_029546416.1">
    <property type="nucleotide sequence ID" value="NZ_BAAAYP010000031.1"/>
</dbReference>
<reference evidence="6 8" key="1">
    <citation type="journal article" date="2018" name="Biodegradation">
        <title>1,4-Dioxane degradation characteristics of Rhodococcus aetherivorans JCM 14343.</title>
        <authorList>
            <person name="Inoue D."/>
            <person name="Tsunoda T."/>
            <person name="Yamamoto N."/>
            <person name="Ike M."/>
            <person name="Sei K."/>
        </authorList>
    </citation>
    <scope>NUCLEOTIDE SEQUENCE [LARGE SCALE GENOMIC DNA]</scope>
    <source>
        <strain evidence="6 8">JCM 14343</strain>
    </source>
</reference>
<dbReference type="EMBL" id="CP106982">
    <property type="protein sequence ID" value="UYF95025.1"/>
    <property type="molecule type" value="Genomic_DNA"/>
</dbReference>
<dbReference type="PANTHER" id="PTHR42847">
    <property type="entry name" value="ALKANESULFONATE MONOOXYGENASE"/>
    <property type="match status" value="1"/>
</dbReference>
<organism evidence="7 9">
    <name type="scientific">Rhodococcus aetherivorans</name>
    <dbReference type="NCBI Taxonomy" id="191292"/>
    <lineage>
        <taxon>Bacteria</taxon>
        <taxon>Bacillati</taxon>
        <taxon>Actinomycetota</taxon>
        <taxon>Actinomycetes</taxon>
        <taxon>Mycobacteriales</taxon>
        <taxon>Nocardiaceae</taxon>
        <taxon>Rhodococcus</taxon>
    </lineage>
</organism>
<evidence type="ECO:0000313" key="9">
    <source>
        <dbReference type="Proteomes" id="UP001163947"/>
    </source>
</evidence>
<reference evidence="7" key="3">
    <citation type="submission" date="2022-09" db="EMBL/GenBank/DDBJ databases">
        <title>The genome sequence of Rhodococcus aetherivorans N1.</title>
        <authorList>
            <person name="Jiang W."/>
        </authorList>
    </citation>
    <scope>NUCLEOTIDE SEQUENCE</scope>
    <source>
        <strain evidence="7">N1</strain>
    </source>
</reference>
<accession>A0A059MIC9</accession>
<dbReference type="Pfam" id="PF00296">
    <property type="entry name" value="Bac_luciferase"/>
    <property type="match status" value="1"/>
</dbReference>